<feature type="region of interest" description="Disordered" evidence="1">
    <location>
        <begin position="480"/>
        <end position="519"/>
    </location>
</feature>
<proteinExistence type="predicted"/>
<evidence type="ECO:0000313" key="3">
    <source>
        <dbReference type="EMBL" id="OYR67372.1"/>
    </source>
</evidence>
<accession>A0A256JG37</accession>
<dbReference type="InterPro" id="IPR057167">
    <property type="entry name" value="DUF7845"/>
</dbReference>
<dbReference type="InterPro" id="IPR011991">
    <property type="entry name" value="ArsR-like_HTH"/>
</dbReference>
<reference evidence="3 4" key="1">
    <citation type="journal article" date="2014" name="Front. Microbiol.">
        <title>Population and genomic analysis of the genus Halorubrum.</title>
        <authorList>
            <person name="Fullmer M.S."/>
            <person name="Soucy S.M."/>
            <person name="Swithers K.S."/>
            <person name="Makkay A.M."/>
            <person name="Wheeler R."/>
            <person name="Ventosa A."/>
            <person name="Gogarten J.P."/>
            <person name="Papke R.T."/>
        </authorList>
    </citation>
    <scope>NUCLEOTIDE SEQUENCE [LARGE SCALE GENOMIC DNA]</scope>
    <source>
        <strain evidence="3 4">G37</strain>
    </source>
</reference>
<evidence type="ECO:0000256" key="1">
    <source>
        <dbReference type="SAM" id="MobiDB-lite"/>
    </source>
</evidence>
<dbReference type="EMBL" id="NHPB01000109">
    <property type="protein sequence ID" value="OYR67372.1"/>
    <property type="molecule type" value="Genomic_DNA"/>
</dbReference>
<feature type="compositionally biased region" description="Acidic residues" evidence="1">
    <location>
        <begin position="499"/>
        <end position="513"/>
    </location>
</feature>
<dbReference type="CDD" id="cd00090">
    <property type="entry name" value="HTH_ARSR"/>
    <property type="match status" value="1"/>
</dbReference>
<feature type="domain" description="DUF7845" evidence="2">
    <location>
        <begin position="34"/>
        <end position="355"/>
    </location>
</feature>
<dbReference type="SUPFAM" id="SSF46785">
    <property type="entry name" value="Winged helix' DNA-binding domain"/>
    <property type="match status" value="1"/>
</dbReference>
<dbReference type="RefSeq" id="WP_007344518.1">
    <property type="nucleotide sequence ID" value="NZ_NHPB01000109.1"/>
</dbReference>
<evidence type="ECO:0000313" key="4">
    <source>
        <dbReference type="Proteomes" id="UP000216758"/>
    </source>
</evidence>
<dbReference type="InterPro" id="IPR036390">
    <property type="entry name" value="WH_DNA-bd_sf"/>
</dbReference>
<evidence type="ECO:0000259" key="2">
    <source>
        <dbReference type="Pfam" id="PF25227"/>
    </source>
</evidence>
<organism evidence="3 4">
    <name type="scientific">Halorubrum ezzemoulense</name>
    <name type="common">Halorubrum chaoviator</name>
    <dbReference type="NCBI Taxonomy" id="337243"/>
    <lineage>
        <taxon>Archaea</taxon>
        <taxon>Methanobacteriati</taxon>
        <taxon>Methanobacteriota</taxon>
        <taxon>Stenosarchaea group</taxon>
        <taxon>Halobacteria</taxon>
        <taxon>Halobacteriales</taxon>
        <taxon>Haloferacaceae</taxon>
        <taxon>Halorubrum</taxon>
    </lineage>
</organism>
<dbReference type="AlphaFoldDB" id="A0A256JG37"/>
<feature type="compositionally biased region" description="Basic and acidic residues" evidence="1">
    <location>
        <begin position="480"/>
        <end position="495"/>
    </location>
</feature>
<dbReference type="OrthoDB" id="240669at2157"/>
<name>A0A256JG37_HALEZ</name>
<sequence length="561" mass="63493">MPGWFGVSIDTPTTPEAGIGTLPDPRIEDRVAPQPAAHGAAVQAVFNDAGRDLALYSAVHQLWYDLVGDRDEEPGIAAELDHHELTWLDAPTPGREWVVKLTSSRWKAGTGSGDDYSAYYKYDLTLRERDEDGDLYKTGKACSLRVIPQFEDLNYKDGEPLTLQYDEGSLVRCSTTWADTAAEVEGRMLDLLEVVLDVDRGRLLADRNADSRRLTKAEAHHRFDIGWKRQVVEVLDQTRELIAYGGQSEVEAHQRRQREGYLEALLDADRWHLLGFERTSYDIELKCYQAAGWSEFPREDPAHHPKLEASFAGVDGDGALPHVDEWDEVMSVLRSVVSAHLEWAGVGREELIADDYQAGPASPEYRYKHPGGRREQLRERYEAVGTEIHREALKANTQAVYDILRVVATESGASYDTLEERTGLARSTIRYHVSRLVDVGIAEKVGNPVLVVFPSLAVLDEAEEILRRIYPDDQVDDMMDRAEARRERREEREDPSAVGDDDQEDSDDQDDGGDGDRGRRSEWAYFQDLALEPHQLATALEKEYLEGDEVRVRTDRRDWVE</sequence>
<comment type="caution">
    <text evidence="3">The sequence shown here is derived from an EMBL/GenBank/DDBJ whole genome shotgun (WGS) entry which is preliminary data.</text>
</comment>
<dbReference type="Proteomes" id="UP000216758">
    <property type="component" value="Unassembled WGS sequence"/>
</dbReference>
<gene>
    <name evidence="3" type="ORF">DJ78_15690</name>
</gene>
<dbReference type="Pfam" id="PF25227">
    <property type="entry name" value="DUF7845"/>
    <property type="match status" value="1"/>
</dbReference>
<protein>
    <submittedName>
        <fullName evidence="3">Transcriptional regulator</fullName>
    </submittedName>
</protein>